<comment type="similarity">
    <text evidence="2 9">Belongs to the cytochrome P450 family.</text>
</comment>
<dbReference type="Pfam" id="PF00067">
    <property type="entry name" value="p450"/>
    <property type="match status" value="1"/>
</dbReference>
<dbReference type="EMBL" id="RCNU01000003">
    <property type="protein sequence ID" value="RWQ96713.1"/>
    <property type="molecule type" value="Genomic_DNA"/>
</dbReference>
<keyword evidence="3 8" id="KW-0349">Heme</keyword>
<dbReference type="STRING" id="264951.A0A443HY50"/>
<dbReference type="FunFam" id="1.10.630.10:FF:000050">
    <property type="entry name" value="Cytochrome P450 monooxygenase"/>
    <property type="match status" value="1"/>
</dbReference>
<comment type="caution">
    <text evidence="10">The sequence shown here is derived from an EMBL/GenBank/DDBJ whole genome shotgun (WGS) entry which is preliminary data.</text>
</comment>
<dbReference type="GO" id="GO:0020037">
    <property type="term" value="F:heme binding"/>
    <property type="evidence" value="ECO:0007669"/>
    <property type="project" value="InterPro"/>
</dbReference>
<dbReference type="CDD" id="cd11060">
    <property type="entry name" value="CYP57A1-like"/>
    <property type="match status" value="1"/>
</dbReference>
<evidence type="ECO:0000256" key="1">
    <source>
        <dbReference type="ARBA" id="ARBA00001971"/>
    </source>
</evidence>
<dbReference type="SUPFAM" id="SSF48264">
    <property type="entry name" value="Cytochrome P450"/>
    <property type="match status" value="1"/>
</dbReference>
<dbReference type="InterPro" id="IPR036396">
    <property type="entry name" value="Cyt_P450_sf"/>
</dbReference>
<keyword evidence="11" id="KW-1185">Reference proteome</keyword>
<reference evidence="10 11" key="1">
    <citation type="journal article" date="2018" name="Front. Microbiol.">
        <title>Genomic and genetic insights into a cosmopolitan fungus, Paecilomyces variotii (Eurotiales).</title>
        <authorList>
            <person name="Urquhart A.S."/>
            <person name="Mondo S.J."/>
            <person name="Makela M.R."/>
            <person name="Hane J.K."/>
            <person name="Wiebenga A."/>
            <person name="He G."/>
            <person name="Mihaltcheva S."/>
            <person name="Pangilinan J."/>
            <person name="Lipzen A."/>
            <person name="Barry K."/>
            <person name="de Vries R.P."/>
            <person name="Grigoriev I.V."/>
            <person name="Idnurm A."/>
        </authorList>
    </citation>
    <scope>NUCLEOTIDE SEQUENCE [LARGE SCALE GENOMIC DNA]</scope>
    <source>
        <strain evidence="10 11">CBS 101075</strain>
    </source>
</reference>
<organism evidence="10 11">
    <name type="scientific">Byssochlamys spectabilis</name>
    <name type="common">Paecilomyces variotii</name>
    <dbReference type="NCBI Taxonomy" id="264951"/>
    <lineage>
        <taxon>Eukaryota</taxon>
        <taxon>Fungi</taxon>
        <taxon>Dikarya</taxon>
        <taxon>Ascomycota</taxon>
        <taxon>Pezizomycotina</taxon>
        <taxon>Eurotiomycetes</taxon>
        <taxon>Eurotiomycetidae</taxon>
        <taxon>Eurotiales</taxon>
        <taxon>Thermoascaceae</taxon>
        <taxon>Paecilomyces</taxon>
    </lineage>
</organism>
<dbReference type="VEuPathDB" id="FungiDB:C8Q69DRAFT_460846"/>
<dbReference type="InterPro" id="IPR017972">
    <property type="entry name" value="Cyt_P450_CS"/>
</dbReference>
<dbReference type="GO" id="GO:0016705">
    <property type="term" value="F:oxidoreductase activity, acting on paired donors, with incorporation or reduction of molecular oxygen"/>
    <property type="evidence" value="ECO:0007669"/>
    <property type="project" value="InterPro"/>
</dbReference>
<evidence type="ECO:0000313" key="11">
    <source>
        <dbReference type="Proteomes" id="UP000283841"/>
    </source>
</evidence>
<evidence type="ECO:0000256" key="2">
    <source>
        <dbReference type="ARBA" id="ARBA00010617"/>
    </source>
</evidence>
<evidence type="ECO:0000256" key="6">
    <source>
        <dbReference type="ARBA" id="ARBA00023004"/>
    </source>
</evidence>
<protein>
    <submittedName>
        <fullName evidence="10">Cytochrome protein</fullName>
    </submittedName>
</protein>
<dbReference type="GO" id="GO:0004497">
    <property type="term" value="F:monooxygenase activity"/>
    <property type="evidence" value="ECO:0007669"/>
    <property type="project" value="UniProtKB-KW"/>
</dbReference>
<comment type="cofactor">
    <cofactor evidence="1 8">
        <name>heme</name>
        <dbReference type="ChEBI" id="CHEBI:30413"/>
    </cofactor>
</comment>
<dbReference type="InterPro" id="IPR050121">
    <property type="entry name" value="Cytochrome_P450_monoxygenase"/>
</dbReference>
<keyword evidence="4 8" id="KW-0479">Metal-binding</keyword>
<dbReference type="GO" id="GO:0005506">
    <property type="term" value="F:iron ion binding"/>
    <property type="evidence" value="ECO:0007669"/>
    <property type="project" value="InterPro"/>
</dbReference>
<gene>
    <name evidence="10" type="ORF">C8Q69DRAFT_460846</name>
</gene>
<evidence type="ECO:0000256" key="5">
    <source>
        <dbReference type="ARBA" id="ARBA00023002"/>
    </source>
</evidence>
<dbReference type="PANTHER" id="PTHR24305:SF232">
    <property type="entry name" value="P450, PUTATIVE (EUROFUNG)-RELATED"/>
    <property type="match status" value="1"/>
</dbReference>
<evidence type="ECO:0000256" key="8">
    <source>
        <dbReference type="PIRSR" id="PIRSR602403-1"/>
    </source>
</evidence>
<name>A0A443HY50_BYSSP</name>
<evidence type="ECO:0000256" key="3">
    <source>
        <dbReference type="ARBA" id="ARBA00022617"/>
    </source>
</evidence>
<dbReference type="PRINTS" id="PR00465">
    <property type="entry name" value="EP450IV"/>
</dbReference>
<dbReference type="PROSITE" id="PS00086">
    <property type="entry name" value="CYTOCHROME_P450"/>
    <property type="match status" value="1"/>
</dbReference>
<dbReference type="PRINTS" id="PR00385">
    <property type="entry name" value="P450"/>
</dbReference>
<dbReference type="GeneID" id="39599476"/>
<feature type="binding site" description="axial binding residue" evidence="8">
    <location>
        <position position="507"/>
    </location>
    <ligand>
        <name>heme</name>
        <dbReference type="ChEBI" id="CHEBI:30413"/>
    </ligand>
    <ligandPart>
        <name>Fe</name>
        <dbReference type="ChEBI" id="CHEBI:18248"/>
    </ligandPart>
</feature>
<dbReference type="RefSeq" id="XP_028486358.1">
    <property type="nucleotide sequence ID" value="XM_028630199.1"/>
</dbReference>
<keyword evidence="6 8" id="KW-0408">Iron</keyword>
<sequence>MLRELLLMFEASPLLPISLLVRTQTGRNISLLHSEFHPLLSSFIAMAIIPIDVTIEKACLVFLFCFLAHWVWKVLASPLNSIPGPFLAKWTNLWRLFDVWGGRCELTQKLLHEKYGPVVRLGPNMVSLGDPALIATLYGINGDWLKTDFYHSNSVFQDGKIIYTLFSETDNVRHAQMKRPIAQLYSQNGLRDLEPHINNTISYFIQRLDQEFIMGRNKDGICDLATWLSYYAWDVVGEVTFSTPFGFLEKATDIGNTIMVSERALDYFAVVGQIPFLDFILDKNPIVRAMDRAFQLGRLGFNFITDMTINCLQERRSGSKCHSASNPDFLDKFLEEQKKNPDTVDDGRVVSYLLINMIAGADTTAITLRSVFYYILKNPQVYRQLQEEIDASKLSTPVSYKDARALPYLDAVIREAMRMHPGVGMPLERYVPESGLSADGHYIPKGVKVGINPWVTSSNRDVFGPDAEVFRPDRWLQQVDETDANYETRRKRMNRSDLTFGAGSRVCIGKNLALLEIYKTVATFVLAFHMQLADPQQEWKIQNSWFVRQEGINVRLSPRKN</sequence>
<evidence type="ECO:0000256" key="4">
    <source>
        <dbReference type="ARBA" id="ARBA00022723"/>
    </source>
</evidence>
<dbReference type="InterPro" id="IPR001128">
    <property type="entry name" value="Cyt_P450"/>
</dbReference>
<accession>A0A443HY50</accession>
<proteinExistence type="inferred from homology"/>
<dbReference type="Proteomes" id="UP000283841">
    <property type="component" value="Unassembled WGS sequence"/>
</dbReference>
<dbReference type="Gene3D" id="1.10.630.10">
    <property type="entry name" value="Cytochrome P450"/>
    <property type="match status" value="1"/>
</dbReference>
<dbReference type="AlphaFoldDB" id="A0A443HY50"/>
<evidence type="ECO:0000256" key="7">
    <source>
        <dbReference type="ARBA" id="ARBA00023033"/>
    </source>
</evidence>
<evidence type="ECO:0000256" key="9">
    <source>
        <dbReference type="RuleBase" id="RU000461"/>
    </source>
</evidence>
<keyword evidence="7 9" id="KW-0503">Monooxygenase</keyword>
<keyword evidence="5 9" id="KW-0560">Oxidoreductase</keyword>
<dbReference type="InterPro" id="IPR002403">
    <property type="entry name" value="Cyt_P450_E_grp-IV"/>
</dbReference>
<dbReference type="PANTHER" id="PTHR24305">
    <property type="entry name" value="CYTOCHROME P450"/>
    <property type="match status" value="1"/>
</dbReference>
<evidence type="ECO:0000313" key="10">
    <source>
        <dbReference type="EMBL" id="RWQ96713.1"/>
    </source>
</evidence>